<reference evidence="1" key="1">
    <citation type="submission" date="2020-06" db="EMBL/GenBank/DDBJ databases">
        <title>Genomic insights into acetone-butanol-ethanol (ABE) fermentation by sequencing solventogenic clostridia strains.</title>
        <authorList>
            <person name="Brown S."/>
        </authorList>
    </citation>
    <scope>NUCLEOTIDE SEQUENCE</scope>
    <source>
        <strain evidence="1">DJ123</strain>
    </source>
</reference>
<protein>
    <submittedName>
        <fullName evidence="1">Uncharacterized protein</fullName>
    </submittedName>
</protein>
<accession>A0AAE5LRC9</accession>
<proteinExistence type="predicted"/>
<name>A0AAE5LRC9_CLOBE</name>
<dbReference type="Proteomes" id="UP000822184">
    <property type="component" value="Unassembled WGS sequence"/>
</dbReference>
<dbReference type="AlphaFoldDB" id="A0AAE5LRC9"/>
<organism evidence="1 2">
    <name type="scientific">Clostridium beijerinckii</name>
    <name type="common">Clostridium MP</name>
    <dbReference type="NCBI Taxonomy" id="1520"/>
    <lineage>
        <taxon>Bacteria</taxon>
        <taxon>Bacillati</taxon>
        <taxon>Bacillota</taxon>
        <taxon>Clostridia</taxon>
        <taxon>Eubacteriales</taxon>
        <taxon>Clostridiaceae</taxon>
        <taxon>Clostridium</taxon>
    </lineage>
</organism>
<dbReference type="RefSeq" id="WP_077856965.1">
    <property type="nucleotide sequence ID" value="NZ_JABTDW010000001.1"/>
</dbReference>
<sequence length="64" mass="7651">MFKKMIELAKNQFNKMKNFDSENEFNKYNITQNNSIFSKNLDEKISSSQSRISEIRKSIRNTKL</sequence>
<dbReference type="EMBL" id="JABTDW010000001">
    <property type="protein sequence ID" value="NSB15812.1"/>
    <property type="molecule type" value="Genomic_DNA"/>
</dbReference>
<evidence type="ECO:0000313" key="1">
    <source>
        <dbReference type="EMBL" id="NSB15812.1"/>
    </source>
</evidence>
<gene>
    <name evidence="1" type="ORF">BCD95_004071</name>
</gene>
<evidence type="ECO:0000313" key="2">
    <source>
        <dbReference type="Proteomes" id="UP000822184"/>
    </source>
</evidence>
<comment type="caution">
    <text evidence="1">The sequence shown here is derived from an EMBL/GenBank/DDBJ whole genome shotgun (WGS) entry which is preliminary data.</text>
</comment>